<gene>
    <name evidence="1" type="ORF">ALEPTO_LOCUS3558</name>
</gene>
<proteinExistence type="predicted"/>
<comment type="caution">
    <text evidence="1">The sequence shown here is derived from an EMBL/GenBank/DDBJ whole genome shotgun (WGS) entry which is preliminary data.</text>
</comment>
<protein>
    <submittedName>
        <fullName evidence="1">6613_t:CDS:1</fullName>
    </submittedName>
</protein>
<name>A0A9N9F1A4_9GLOM</name>
<organism evidence="1 2">
    <name type="scientific">Ambispora leptoticha</name>
    <dbReference type="NCBI Taxonomy" id="144679"/>
    <lineage>
        <taxon>Eukaryota</taxon>
        <taxon>Fungi</taxon>
        <taxon>Fungi incertae sedis</taxon>
        <taxon>Mucoromycota</taxon>
        <taxon>Glomeromycotina</taxon>
        <taxon>Glomeromycetes</taxon>
        <taxon>Archaeosporales</taxon>
        <taxon>Ambisporaceae</taxon>
        <taxon>Ambispora</taxon>
    </lineage>
</organism>
<evidence type="ECO:0000313" key="2">
    <source>
        <dbReference type="Proteomes" id="UP000789508"/>
    </source>
</evidence>
<dbReference type="SMART" id="SM00671">
    <property type="entry name" value="SEL1"/>
    <property type="match status" value="2"/>
</dbReference>
<dbReference type="InterPro" id="IPR011990">
    <property type="entry name" value="TPR-like_helical_dom_sf"/>
</dbReference>
<dbReference type="EMBL" id="CAJVPS010000674">
    <property type="protein sequence ID" value="CAG8502548.1"/>
    <property type="molecule type" value="Genomic_DNA"/>
</dbReference>
<dbReference type="AlphaFoldDB" id="A0A9N9F1A4"/>
<dbReference type="SUPFAM" id="SSF81901">
    <property type="entry name" value="HCP-like"/>
    <property type="match status" value="1"/>
</dbReference>
<dbReference type="Pfam" id="PF08238">
    <property type="entry name" value="Sel1"/>
    <property type="match status" value="2"/>
</dbReference>
<sequence>MVRLGECLRRGDGTLKNEVKAFYWCNKAAAIDKNNNKTLANCLIADFYSSGIGIKKDVHEALKVYHSVVKTGQLDVKRDLKVALKKSKHDTFSFMPMQD</sequence>
<keyword evidence="2" id="KW-1185">Reference proteome</keyword>
<dbReference type="InterPro" id="IPR006597">
    <property type="entry name" value="Sel1-like"/>
</dbReference>
<dbReference type="Gene3D" id="1.25.40.10">
    <property type="entry name" value="Tetratricopeptide repeat domain"/>
    <property type="match status" value="1"/>
</dbReference>
<evidence type="ECO:0000313" key="1">
    <source>
        <dbReference type="EMBL" id="CAG8502548.1"/>
    </source>
</evidence>
<accession>A0A9N9F1A4</accession>
<dbReference type="Proteomes" id="UP000789508">
    <property type="component" value="Unassembled WGS sequence"/>
</dbReference>
<reference evidence="1" key="1">
    <citation type="submission" date="2021-06" db="EMBL/GenBank/DDBJ databases">
        <authorList>
            <person name="Kallberg Y."/>
            <person name="Tangrot J."/>
            <person name="Rosling A."/>
        </authorList>
    </citation>
    <scope>NUCLEOTIDE SEQUENCE</scope>
    <source>
        <strain evidence="1">FL130A</strain>
    </source>
</reference>